<sequence>MVGGAVLAPMLYLFVNQWKGEGLPLMCWAVIGAAAGWDLARMLLGEKLVGRKRQPLWHQPADEWVLFDDADEKSREFMERMDRELSHHLDDMRERALEKCLQDHEYFDRDDRYQALS</sequence>
<evidence type="ECO:0000313" key="2">
    <source>
        <dbReference type="Proteomes" id="UP000807785"/>
    </source>
</evidence>
<name>A0A9D7E3R1_9PROT</name>
<dbReference type="Proteomes" id="UP000807785">
    <property type="component" value="Unassembled WGS sequence"/>
</dbReference>
<protein>
    <submittedName>
        <fullName evidence="1">Uncharacterized protein</fullName>
    </submittedName>
</protein>
<gene>
    <name evidence="1" type="ORF">IPH26_09620</name>
</gene>
<proteinExistence type="predicted"/>
<reference evidence="1" key="1">
    <citation type="submission" date="2020-10" db="EMBL/GenBank/DDBJ databases">
        <title>Connecting structure to function with the recovery of over 1000 high-quality activated sludge metagenome-assembled genomes encoding full-length rRNA genes using long-read sequencing.</title>
        <authorList>
            <person name="Singleton C.M."/>
            <person name="Petriglieri F."/>
            <person name="Kristensen J.M."/>
            <person name="Kirkegaard R.H."/>
            <person name="Michaelsen T.Y."/>
            <person name="Andersen M.H."/>
            <person name="Karst S.M."/>
            <person name="Dueholm M.S."/>
            <person name="Nielsen P.H."/>
            <person name="Albertsen M."/>
        </authorList>
    </citation>
    <scope>NUCLEOTIDE SEQUENCE</scope>
    <source>
        <strain evidence="1">Bjer_18-Q3-R1-45_BAT3C.347</strain>
    </source>
</reference>
<comment type="caution">
    <text evidence="1">The sequence shown here is derived from an EMBL/GenBank/DDBJ whole genome shotgun (WGS) entry which is preliminary data.</text>
</comment>
<evidence type="ECO:0000313" key="1">
    <source>
        <dbReference type="EMBL" id="MBK6973182.1"/>
    </source>
</evidence>
<accession>A0A9D7E3R1</accession>
<dbReference type="AlphaFoldDB" id="A0A9D7E3R1"/>
<organism evidence="1 2">
    <name type="scientific">Candidatus Methylophosphatis roskildensis</name>
    <dbReference type="NCBI Taxonomy" id="2899263"/>
    <lineage>
        <taxon>Bacteria</taxon>
        <taxon>Pseudomonadati</taxon>
        <taxon>Pseudomonadota</taxon>
        <taxon>Betaproteobacteria</taxon>
        <taxon>Nitrosomonadales</taxon>
        <taxon>Sterolibacteriaceae</taxon>
        <taxon>Candidatus Methylophosphatis</taxon>
    </lineage>
</organism>
<dbReference type="EMBL" id="JADJEV010000003">
    <property type="protein sequence ID" value="MBK6973182.1"/>
    <property type="molecule type" value="Genomic_DNA"/>
</dbReference>